<organism evidence="1 2">
    <name type="scientific">Actinoalloteichus hymeniacidonis</name>
    <dbReference type="NCBI Taxonomy" id="340345"/>
    <lineage>
        <taxon>Bacteria</taxon>
        <taxon>Bacillati</taxon>
        <taxon>Actinomycetota</taxon>
        <taxon>Actinomycetes</taxon>
        <taxon>Pseudonocardiales</taxon>
        <taxon>Pseudonocardiaceae</taxon>
        <taxon>Actinoalloteichus</taxon>
    </lineage>
</organism>
<dbReference type="KEGG" id="ahm:TL08_10045"/>
<dbReference type="EMBL" id="CP014859">
    <property type="protein sequence ID" value="AOS62824.1"/>
    <property type="molecule type" value="Genomic_DNA"/>
</dbReference>
<protein>
    <recommendedName>
        <fullName evidence="3">Bacterial Ig-like domain-containing protein</fullName>
    </recommendedName>
</protein>
<evidence type="ECO:0008006" key="3">
    <source>
        <dbReference type="Google" id="ProtNLM"/>
    </source>
</evidence>
<evidence type="ECO:0000313" key="1">
    <source>
        <dbReference type="EMBL" id="AOS62824.1"/>
    </source>
</evidence>
<dbReference type="Proteomes" id="UP000095210">
    <property type="component" value="Chromosome"/>
</dbReference>
<evidence type="ECO:0000313" key="2">
    <source>
        <dbReference type="Proteomes" id="UP000095210"/>
    </source>
</evidence>
<sequence length="132" mass="13924">MVSGAAATETTLDSLETWRLPLGEHRLEVTATDTAGNVASAGADFTVTTSSVDLRSLVHRLRDGGEINRTSAVLLTSLLDTVRFMEQAGDHSSVERVLGVFGGIAARPAVVRDAALRELIAGDVTAIAESYR</sequence>
<keyword evidence="2" id="KW-1185">Reference proteome</keyword>
<name>A0AAC9HNX6_9PSEU</name>
<proteinExistence type="predicted"/>
<dbReference type="AlphaFoldDB" id="A0AAC9HNX6"/>
<accession>A0AAC9HNX6</accession>
<gene>
    <name evidence="1" type="ORF">TL08_10045</name>
</gene>
<reference evidence="2" key="1">
    <citation type="submission" date="2016-03" db="EMBL/GenBank/DDBJ databases">
        <title>Complete genome sequence of the type strain Actinoalloteichus hymeniacidonis DSM 45092.</title>
        <authorList>
            <person name="Schaffert L."/>
            <person name="Albersmeier A."/>
            <person name="Winkler A."/>
            <person name="Kalinowski J."/>
            <person name="Zotchev S."/>
            <person name="Ruckert C."/>
        </authorList>
    </citation>
    <scope>NUCLEOTIDE SEQUENCE [LARGE SCALE GENOMIC DNA]</scope>
    <source>
        <strain evidence="2">HPA177(T) (DSM 45092(T))</strain>
    </source>
</reference>